<dbReference type="EMBL" id="CM023482">
    <property type="protein sequence ID" value="KAH6937879.1"/>
    <property type="molecule type" value="Genomic_DNA"/>
</dbReference>
<comment type="caution">
    <text evidence="1">The sequence shown here is derived from an EMBL/GenBank/DDBJ whole genome shotgun (WGS) entry which is preliminary data.</text>
</comment>
<dbReference type="Proteomes" id="UP000821845">
    <property type="component" value="Chromosome 2"/>
</dbReference>
<evidence type="ECO:0000313" key="2">
    <source>
        <dbReference type="Proteomes" id="UP000821845"/>
    </source>
</evidence>
<gene>
    <name evidence="1" type="ORF">HPB50_004719</name>
</gene>
<accession>A0ACB7SVR2</accession>
<protein>
    <submittedName>
        <fullName evidence="1">Uncharacterized protein</fullName>
    </submittedName>
</protein>
<reference evidence="1" key="1">
    <citation type="submission" date="2020-05" db="EMBL/GenBank/DDBJ databases">
        <title>Large-scale comparative analyses of tick genomes elucidate their genetic diversity and vector capacities.</title>
        <authorList>
            <person name="Jia N."/>
            <person name="Wang J."/>
            <person name="Shi W."/>
            <person name="Du L."/>
            <person name="Sun Y."/>
            <person name="Zhan W."/>
            <person name="Jiang J."/>
            <person name="Wang Q."/>
            <person name="Zhang B."/>
            <person name="Ji P."/>
            <person name="Sakyi L.B."/>
            <person name="Cui X."/>
            <person name="Yuan T."/>
            <person name="Jiang B."/>
            <person name="Yang W."/>
            <person name="Lam T.T.-Y."/>
            <person name="Chang Q."/>
            <person name="Ding S."/>
            <person name="Wang X."/>
            <person name="Zhu J."/>
            <person name="Ruan X."/>
            <person name="Zhao L."/>
            <person name="Wei J."/>
            <person name="Que T."/>
            <person name="Du C."/>
            <person name="Cheng J."/>
            <person name="Dai P."/>
            <person name="Han X."/>
            <person name="Huang E."/>
            <person name="Gao Y."/>
            <person name="Liu J."/>
            <person name="Shao H."/>
            <person name="Ye R."/>
            <person name="Li L."/>
            <person name="Wei W."/>
            <person name="Wang X."/>
            <person name="Wang C."/>
            <person name="Yang T."/>
            <person name="Huo Q."/>
            <person name="Li W."/>
            <person name="Guo W."/>
            <person name="Chen H."/>
            <person name="Zhou L."/>
            <person name="Ni X."/>
            <person name="Tian J."/>
            <person name="Zhou Y."/>
            <person name="Sheng Y."/>
            <person name="Liu T."/>
            <person name="Pan Y."/>
            <person name="Xia L."/>
            <person name="Li J."/>
            <person name="Zhao F."/>
            <person name="Cao W."/>
        </authorList>
    </citation>
    <scope>NUCLEOTIDE SEQUENCE</scope>
    <source>
        <strain evidence="1">Hyas-2018</strain>
    </source>
</reference>
<name>A0ACB7SVR2_HYAAI</name>
<organism evidence="1 2">
    <name type="scientific">Hyalomma asiaticum</name>
    <name type="common">Tick</name>
    <dbReference type="NCBI Taxonomy" id="266040"/>
    <lineage>
        <taxon>Eukaryota</taxon>
        <taxon>Metazoa</taxon>
        <taxon>Ecdysozoa</taxon>
        <taxon>Arthropoda</taxon>
        <taxon>Chelicerata</taxon>
        <taxon>Arachnida</taxon>
        <taxon>Acari</taxon>
        <taxon>Parasitiformes</taxon>
        <taxon>Ixodida</taxon>
        <taxon>Ixodoidea</taxon>
        <taxon>Ixodidae</taxon>
        <taxon>Hyalomminae</taxon>
        <taxon>Hyalomma</taxon>
    </lineage>
</organism>
<evidence type="ECO:0000313" key="1">
    <source>
        <dbReference type="EMBL" id="KAH6937879.1"/>
    </source>
</evidence>
<keyword evidence="2" id="KW-1185">Reference proteome</keyword>
<proteinExistence type="predicted"/>
<sequence>MRVDAKLFSFASLAQPRGLRRQRRNGVSVLTGHPLDPERERRLPKPALLFRFTSSSSSKNGSAATSGTSFARLLRHKPHYWAAVAAAALAVTDIGTRPVEVRSRVCGTVDARSDARAAYSCGTTVAMNFFDVRKWYSFVSLQPPPPSHAYDIRRQQPRSGGGGPGARDNFRAPRGYVDIAPTCDSRWEWDRSLRERPRRSSRQHLRGAFSEETLTDEASSQPATPRSYLRKAGAGQRAAPASATEESPAGTDVLSSSWEAGTPRSERSRKDYAAPRVSVDDSVLYERISRVISAEELESVSRQKSSEAVPPLRDDTHGQTTEHQEAFERCDAEKSDEEVVDVVRKALPDRKSTARASGKWSAKLFGHSASKAAVYQSVRKGKKGAFASLSQEDLPVAPSDPEQLKDEARSGDLGPPVPAKSWEVKKASRTEEQESSSKVQGTLIIEHHQEPPTFQADDHSKQSTLTHVSSVSTEERSPKQQLPSRFEEAPRSSGKWGRKLFGRPKTKVLNEGHEEEKEKYYSCENESCDADVSVTPQLSNQETSKETGVLDSAAVGEGNLALKSDEGFDIGCQAQQSENLVALESSSHSVPVPPTRNESLEERNFSSTHQFALDKPENFHSAHADSGHAKEFPLLTNEHSRRPAGSDKTPHSPEPQDEVIDYSTSPGKSPGRKKGFFKFPSFKKKKKLSASSIEEPFPPVTAAPVPSVPVAAEAMVTEPEPEKSFDEILAELRKQQAIHQTSVFTEPKSPLHGQLKKVPPPVPPKSWKTTANLNISTEYQEDRASCDKAEFVEDVQSLPLASEENNVQAGETLSNESNLPENASLAKENTGDGSINENLCMPVESYFDQEHEVTVLQAQSNDGLSSSPTAWSYSTFLRGYSEDFVDSSPRRRHNLRLLADVSVSSDALPAVTEARNLHVSDNAKWEQSPGLGGNSTALKPVDRPLPVGDVSGLDQQEYFLYKPSTEAKSTQRMKIFSIMSKKKVDVEDSCREIIAAACERYEEVSDLEHSNENVRTSQLSAEQDQEVQPDDNPASTAGEILQEVEEPSRNKERRFSLKLSSMRKKKVDKPTKKPDSYEQPRILAALRHESKPRLPVDKGSMMDAYLRSLEMQPKSQPRNQSDDSLDLSFQTNGEDGWEFEEITLERGGAGLGFSIAGGTDNPHIGEDPSIYITKLISGGAAAADGRLQVNDIILRVNDVDLIDVPHSIAVEALKRAGNSVHLLVKRQRYPGPQGASQQQHTPPQVVEIELIKGNKGLGFSIAGGIGNQHVPGDNGIYVTKVMEGGAAHLDRRLEVGDKLVAVGDVNLENVTHEEAVATLKNTGDHVILTVVKSQPFSFINHSLPPPPPPPVQETRLGTPPPCLFLPFGDARNGQLALSSSPHMDLRHVAQGCRRQAFSSSGTAVGGWNSESKG</sequence>